<dbReference type="AlphaFoldDB" id="A0A918X6X8"/>
<evidence type="ECO:0000256" key="1">
    <source>
        <dbReference type="ARBA" id="ARBA00023172"/>
    </source>
</evidence>
<protein>
    <recommendedName>
        <fullName evidence="2">Tyr recombinase domain-containing protein</fullName>
    </recommendedName>
</protein>
<accession>A0A918X6X8</accession>
<dbReference type="GO" id="GO:0015074">
    <property type="term" value="P:DNA integration"/>
    <property type="evidence" value="ECO:0007669"/>
    <property type="project" value="InterPro"/>
</dbReference>
<evidence type="ECO:0000313" key="3">
    <source>
        <dbReference type="EMBL" id="GHD16180.1"/>
    </source>
</evidence>
<dbReference type="Pfam" id="PF00589">
    <property type="entry name" value="Phage_integrase"/>
    <property type="match status" value="1"/>
</dbReference>
<reference evidence="3" key="2">
    <citation type="submission" date="2020-09" db="EMBL/GenBank/DDBJ databases">
        <authorList>
            <person name="Sun Q."/>
            <person name="Ohkuma M."/>
        </authorList>
    </citation>
    <scope>NUCLEOTIDE SEQUENCE</scope>
    <source>
        <strain evidence="3">JCM 4637</strain>
    </source>
</reference>
<dbReference type="GO" id="GO:0003677">
    <property type="term" value="F:DNA binding"/>
    <property type="evidence" value="ECO:0007669"/>
    <property type="project" value="InterPro"/>
</dbReference>
<dbReference type="PANTHER" id="PTHR30349">
    <property type="entry name" value="PHAGE INTEGRASE-RELATED"/>
    <property type="match status" value="1"/>
</dbReference>
<dbReference type="SUPFAM" id="SSF56349">
    <property type="entry name" value="DNA breaking-rejoining enzymes"/>
    <property type="match status" value="1"/>
</dbReference>
<evidence type="ECO:0000313" key="4">
    <source>
        <dbReference type="Proteomes" id="UP000638353"/>
    </source>
</evidence>
<dbReference type="PANTHER" id="PTHR30349:SF64">
    <property type="entry name" value="PROPHAGE INTEGRASE INTD-RELATED"/>
    <property type="match status" value="1"/>
</dbReference>
<dbReference type="Proteomes" id="UP000638353">
    <property type="component" value="Unassembled WGS sequence"/>
</dbReference>
<name>A0A918X6X8_9ACTN</name>
<dbReference type="RefSeq" id="WP_229898532.1">
    <property type="nucleotide sequence ID" value="NZ_BMVC01000024.1"/>
</dbReference>
<dbReference type="InterPro" id="IPR011010">
    <property type="entry name" value="DNA_brk_join_enz"/>
</dbReference>
<dbReference type="Gene3D" id="1.10.443.10">
    <property type="entry name" value="Intergrase catalytic core"/>
    <property type="match status" value="1"/>
</dbReference>
<dbReference type="CDD" id="cd00397">
    <property type="entry name" value="DNA_BRE_C"/>
    <property type="match status" value="1"/>
</dbReference>
<proteinExistence type="predicted"/>
<sequence length="413" mass="47514">MAERTRVRQPLLPLLVDHVTNRWMRLREILAAAQAVEPGERFTAAGAQWQRTASEYDLKRAKTEKSFPVRAVNRDTGELVAVTRDETAAFWDWAVVEVLRHAGLRIEELTELTHLSVRNYQRPNGEVVALLVVTPSKTDRERVIPMSAELFHVIAQVIRRHRATYGTVPIASRYDVHEKVWCPPLPYLFQTQTGLERQAMSTTTIWRRLRKCCTELAKTHPEFVGTTFSAHDFRRIFATDLVNSGLPIHIGAALLGHLNIQTTRGYVAVFDDDIVRHYQQFLDQRRQLRPEEEYRDPTSEEWSEFQEHFDKRKVELGSCGRPYGTPCAHEHACIRCPMLSVNPTMLPRLDELEDDLVTRRQHAIAQGWKGEVEGIELTLTFLRSKRAQVHRSQQLPPVNLGIPSFPHSRPTTE</sequence>
<dbReference type="InterPro" id="IPR050090">
    <property type="entry name" value="Tyrosine_recombinase_XerCD"/>
</dbReference>
<keyword evidence="1" id="KW-0233">DNA recombination</keyword>
<evidence type="ECO:0000259" key="2">
    <source>
        <dbReference type="PROSITE" id="PS51898"/>
    </source>
</evidence>
<dbReference type="InterPro" id="IPR013762">
    <property type="entry name" value="Integrase-like_cat_sf"/>
</dbReference>
<organism evidence="3 4">
    <name type="scientific">Streptomyces finlayi</name>
    <dbReference type="NCBI Taxonomy" id="67296"/>
    <lineage>
        <taxon>Bacteria</taxon>
        <taxon>Bacillati</taxon>
        <taxon>Actinomycetota</taxon>
        <taxon>Actinomycetes</taxon>
        <taxon>Kitasatosporales</taxon>
        <taxon>Streptomycetaceae</taxon>
        <taxon>Streptomyces</taxon>
    </lineage>
</organism>
<feature type="domain" description="Tyr recombinase" evidence="2">
    <location>
        <begin position="66"/>
        <end position="279"/>
    </location>
</feature>
<dbReference type="GO" id="GO:0006310">
    <property type="term" value="P:DNA recombination"/>
    <property type="evidence" value="ECO:0007669"/>
    <property type="project" value="UniProtKB-KW"/>
</dbReference>
<dbReference type="PROSITE" id="PS51898">
    <property type="entry name" value="TYR_RECOMBINASE"/>
    <property type="match status" value="1"/>
</dbReference>
<gene>
    <name evidence="3" type="ORF">GCM10010334_77000</name>
</gene>
<dbReference type="EMBL" id="BMVC01000024">
    <property type="protein sequence ID" value="GHD16180.1"/>
    <property type="molecule type" value="Genomic_DNA"/>
</dbReference>
<reference evidence="3" key="1">
    <citation type="journal article" date="2014" name="Int. J. Syst. Evol. Microbiol.">
        <title>Complete genome sequence of Corynebacterium casei LMG S-19264T (=DSM 44701T), isolated from a smear-ripened cheese.</title>
        <authorList>
            <consortium name="US DOE Joint Genome Institute (JGI-PGF)"/>
            <person name="Walter F."/>
            <person name="Albersmeier A."/>
            <person name="Kalinowski J."/>
            <person name="Ruckert C."/>
        </authorList>
    </citation>
    <scope>NUCLEOTIDE SEQUENCE</scope>
    <source>
        <strain evidence="3">JCM 4637</strain>
    </source>
</reference>
<comment type="caution">
    <text evidence="3">The sequence shown here is derived from an EMBL/GenBank/DDBJ whole genome shotgun (WGS) entry which is preliminary data.</text>
</comment>
<dbReference type="InterPro" id="IPR002104">
    <property type="entry name" value="Integrase_catalytic"/>
</dbReference>